<accession>A0AA48HFG7</accession>
<reference evidence="1 2" key="1">
    <citation type="submission" date="2023-01" db="EMBL/GenBank/DDBJ databases">
        <title>Complete genome sequence of Muricauda aquimarina strain IFOP_LL357.</title>
        <authorList>
            <person name="Gajardo G."/>
            <person name="Ueki S."/>
            <person name="Maruyama F."/>
        </authorList>
    </citation>
    <scope>NUCLEOTIDE SEQUENCE [LARGE SCALE GENOMIC DNA]</scope>
    <source>
        <strain evidence="1 2">IFOP_LL357</strain>
    </source>
</reference>
<name>A0AA48HFG7_9FLAO</name>
<evidence type="ECO:0000313" key="2">
    <source>
        <dbReference type="Proteomes" id="UP001330184"/>
    </source>
</evidence>
<dbReference type="InterPro" id="IPR022385">
    <property type="entry name" value="Rhs_assc_core"/>
</dbReference>
<dbReference type="InterPro" id="IPR050708">
    <property type="entry name" value="T6SS_VgrG/RHS"/>
</dbReference>
<dbReference type="PANTHER" id="PTHR32305">
    <property type="match status" value="1"/>
</dbReference>
<dbReference type="EMBL" id="AP027268">
    <property type="protein sequence ID" value="BDW93462.1"/>
    <property type="molecule type" value="Genomic_DNA"/>
</dbReference>
<dbReference type="PANTHER" id="PTHR32305:SF15">
    <property type="entry name" value="PROTEIN RHSA-RELATED"/>
    <property type="match status" value="1"/>
</dbReference>
<sequence length="257" mass="28617">MKEDNHANLGGYTDYYPFGMPMPNRNLEDANNYRYGYQGQFAEEDKETGLNAFELRMYDSRIGRWTSPDPYGQFHSPYIGMGNNPISYADPDGGCVGSDCPDKVTYGQNDCQCSTFDMETGIATTHFSNTNEILSFISTPTADWSNPFTSFDLIDGDPNYVQDKMKEYEPNFFGRIENSLNTSNSNFAFLGKALYGSADSFYAFWTGFDLLSPHNQPQHLNGDIITRGSSEAINTGIDGLLTTATLGRVRTPSLNVV</sequence>
<dbReference type="Proteomes" id="UP001330184">
    <property type="component" value="Chromosome"/>
</dbReference>
<evidence type="ECO:0000313" key="1">
    <source>
        <dbReference type="EMBL" id="BDW93462.1"/>
    </source>
</evidence>
<gene>
    <name evidence="1" type="ORF">MACH07_22940</name>
</gene>
<evidence type="ECO:0008006" key="3">
    <source>
        <dbReference type="Google" id="ProtNLM"/>
    </source>
</evidence>
<proteinExistence type="predicted"/>
<keyword evidence="2" id="KW-1185">Reference proteome</keyword>
<dbReference type="Gene3D" id="2.180.10.10">
    <property type="entry name" value="RHS repeat-associated core"/>
    <property type="match status" value="1"/>
</dbReference>
<dbReference type="RefSeq" id="WP_338193999.1">
    <property type="nucleotide sequence ID" value="NZ_AP027268.1"/>
</dbReference>
<protein>
    <recommendedName>
        <fullName evidence="3">RHS repeat-associated core domain-containing protein</fullName>
    </recommendedName>
</protein>
<dbReference type="AlphaFoldDB" id="A0AA48HFG7"/>
<dbReference type="NCBIfam" id="TIGR03696">
    <property type="entry name" value="Rhs_assc_core"/>
    <property type="match status" value="1"/>
</dbReference>
<organism evidence="1 2">
    <name type="scientific">Flagellimonas marinaquae</name>
    <dbReference type="NCBI Taxonomy" id="254955"/>
    <lineage>
        <taxon>Bacteria</taxon>
        <taxon>Pseudomonadati</taxon>
        <taxon>Bacteroidota</taxon>
        <taxon>Flavobacteriia</taxon>
        <taxon>Flavobacteriales</taxon>
        <taxon>Flavobacteriaceae</taxon>
        <taxon>Flagellimonas</taxon>
    </lineage>
</organism>